<evidence type="ECO:0000313" key="1">
    <source>
        <dbReference type="EMBL" id="OAE19354.1"/>
    </source>
</evidence>
<organism evidence="1 2">
    <name type="scientific">Marchantia polymorpha subsp. ruderalis</name>
    <dbReference type="NCBI Taxonomy" id="1480154"/>
    <lineage>
        <taxon>Eukaryota</taxon>
        <taxon>Viridiplantae</taxon>
        <taxon>Streptophyta</taxon>
        <taxon>Embryophyta</taxon>
        <taxon>Marchantiophyta</taxon>
        <taxon>Marchantiopsida</taxon>
        <taxon>Marchantiidae</taxon>
        <taxon>Marchantiales</taxon>
        <taxon>Marchantiaceae</taxon>
        <taxon>Marchantia</taxon>
    </lineage>
</organism>
<proteinExistence type="predicted"/>
<dbReference type="AlphaFoldDB" id="A0A176VEM6"/>
<gene>
    <name evidence="1" type="ORF">AXG93_3548s1070</name>
</gene>
<evidence type="ECO:0000313" key="2">
    <source>
        <dbReference type="Proteomes" id="UP000077202"/>
    </source>
</evidence>
<accession>A0A176VEM6</accession>
<reference evidence="1" key="1">
    <citation type="submission" date="2016-03" db="EMBL/GenBank/DDBJ databases">
        <title>Mechanisms controlling the formation of the plant cell surface in tip-growing cells are functionally conserved among land plants.</title>
        <authorList>
            <person name="Honkanen S."/>
            <person name="Jones V.A."/>
            <person name="Morieri G."/>
            <person name="Champion C."/>
            <person name="Hetherington A.J."/>
            <person name="Kelly S."/>
            <person name="Saint-Marcoux D."/>
            <person name="Proust H."/>
            <person name="Prescott H."/>
            <person name="Dolan L."/>
        </authorList>
    </citation>
    <scope>NUCLEOTIDE SEQUENCE [LARGE SCALE GENOMIC DNA]</scope>
    <source>
        <tissue evidence="1">Whole gametophyte</tissue>
    </source>
</reference>
<protein>
    <submittedName>
        <fullName evidence="1">Uncharacterized protein</fullName>
    </submittedName>
</protein>
<comment type="caution">
    <text evidence="1">The sequence shown here is derived from an EMBL/GenBank/DDBJ whole genome shotgun (WGS) entry which is preliminary data.</text>
</comment>
<keyword evidence="2" id="KW-1185">Reference proteome</keyword>
<sequence>MKRLPFGVALARGRAYPNLSLRFEEDSGEHRQSVDFDGTLVAAGAGLGEKEEQLISILVNVLEGGVVKFTAEDGLLEKGVDVDAVIAFSQSLVVGSKELISVKQ</sequence>
<name>A0A176VEM6_MARPO</name>
<dbReference type="Proteomes" id="UP000077202">
    <property type="component" value="Unassembled WGS sequence"/>
</dbReference>
<dbReference type="EMBL" id="LVLJ01003895">
    <property type="protein sequence ID" value="OAE19354.1"/>
    <property type="molecule type" value="Genomic_DNA"/>
</dbReference>